<dbReference type="RefSeq" id="WP_058034887.1">
    <property type="nucleotide sequence ID" value="NZ_KF418775.1"/>
</dbReference>
<evidence type="ECO:0000313" key="1">
    <source>
        <dbReference type="EMBL" id="AJL35002.1"/>
    </source>
</evidence>
<reference evidence="1" key="1">
    <citation type="submission" date="2013-07" db="EMBL/GenBank/DDBJ databases">
        <title>Complete sequence of a native Burkholderia pseudomallei plasmid.</title>
        <authorList>
            <person name="Stone J.K."/>
            <person name="Bollig M.C."/>
            <person name="Gibbons H.S."/>
            <person name="Mayo M."/>
            <person name="Currie B.J."/>
            <person name="Keim P."/>
            <person name="Tuanyok A."/>
        </authorList>
    </citation>
    <scope>NUCLEOTIDE SEQUENCE</scope>
    <source>
        <strain evidence="1">MSHR1950</strain>
        <plasmid evidence="1">pBPSE01</plasmid>
    </source>
</reference>
<organism evidence="1">
    <name type="scientific">Burkholderia pseudomallei</name>
    <name type="common">Pseudomonas pseudomallei</name>
    <dbReference type="NCBI Taxonomy" id="28450"/>
    <lineage>
        <taxon>Bacteria</taxon>
        <taxon>Pseudomonadati</taxon>
        <taxon>Pseudomonadota</taxon>
        <taxon>Betaproteobacteria</taxon>
        <taxon>Burkholderiales</taxon>
        <taxon>Burkholderiaceae</taxon>
        <taxon>Burkholderia</taxon>
        <taxon>pseudomallei group</taxon>
    </lineage>
</organism>
<dbReference type="EMBL" id="KF418775">
    <property type="protein sequence ID" value="AJL35002.1"/>
    <property type="molecule type" value="Genomic_DNA"/>
</dbReference>
<protein>
    <recommendedName>
        <fullName evidence="2">ApeA N-terminal domain-containing protein</fullName>
    </recommendedName>
</protein>
<keyword evidence="1" id="KW-0614">Plasmid</keyword>
<evidence type="ECO:0008006" key="2">
    <source>
        <dbReference type="Google" id="ProtNLM"/>
    </source>
</evidence>
<name>A0A0C5B1F2_BURPE</name>
<gene>
    <name evidence="1" type="ORF">pBPS119</name>
</gene>
<proteinExistence type="predicted"/>
<sequence>MNIDKMIEDFRLGKVDLDCRRIVLSQDKEGGERYEGKGYIRQDTDGVLVYKLYVTKHENATPHSTLQNYFAHIGKIHPNETFFSLEAEAKDGTKLRASRFFPHASWDMRTGEPEFVSGRLQALTAEPTLHQHDHCLELHFFEEYPVPLIEWSEVEECDGKHHVVDGAEFDACGSHFKVKVREGSGRSVVEASTDKPFPPDFHWRVQEALQFITGRTATFRALVTCEPGAQKLELVSPTRPSQHPHFCPPIKHASLAYRNHGWDLFAAYLTYVVESSPATQWNPLAYHLYNAREASANSIDAWAMGVSVALEAVASLVTLPDDPEERAKIERAVGLVKQFVAGEAALKEMKDRLNGLLGMMEHSPGPRAKLKWLASQGKVEKAYIERWTDLRNAHVHPKLADLKRPDEATYQIQLDQIHGVQVLLCQVTYHLIGYSGPYTDYAAEGYPDKLYPLTVPRPASAG</sequence>
<geneLocation type="plasmid" evidence="1">
    <name>pBPSE01</name>
</geneLocation>
<dbReference type="AlphaFoldDB" id="A0A0C5B1F2"/>
<accession>A0A0C5B1F2</accession>